<evidence type="ECO:0000313" key="2">
    <source>
        <dbReference type="Proteomes" id="UP000061839"/>
    </source>
</evidence>
<gene>
    <name evidence="1" type="ORF">UM93_06880</name>
</gene>
<keyword evidence="2" id="KW-1185">Reference proteome</keyword>
<evidence type="ECO:0000313" key="1">
    <source>
        <dbReference type="EMBL" id="AJT41310.1"/>
    </source>
</evidence>
<dbReference type="EMBL" id="CP011005">
    <property type="protein sequence ID" value="AJT41310.1"/>
    <property type="molecule type" value="Genomic_DNA"/>
</dbReference>
<reference evidence="1 2" key="1">
    <citation type="journal article" date="2015" name="Genome Announc.">
        <title>Complete Genome Sequencing of Protease-Producing Novel Arthrobacter sp. Strain IHBB 11108 Using PacBio Single-Molecule Real-Time Sequencing Technology.</title>
        <authorList>
            <person name="Kiran S."/>
            <person name="Swarnkar M.K."/>
            <person name="Pal M."/>
            <person name="Thakur R."/>
            <person name="Tewari R."/>
            <person name="Singh A.K."/>
            <person name="Gulati A."/>
        </authorList>
    </citation>
    <scope>NUCLEOTIDE SEQUENCE [LARGE SCALE GENOMIC DNA]</scope>
    <source>
        <strain evidence="1 2">IHBB 11108</strain>
    </source>
</reference>
<dbReference type="Proteomes" id="UP000061839">
    <property type="component" value="Chromosome"/>
</dbReference>
<dbReference type="STRING" id="1618207.UM93_06880"/>
<dbReference type="PATRIC" id="fig|1618207.4.peg.1394"/>
<proteinExistence type="predicted"/>
<protein>
    <submittedName>
        <fullName evidence="1">Uncharacterized protein</fullName>
    </submittedName>
</protein>
<name>A0A0D4BYU1_9MICC</name>
<sequence length="63" mass="6822">MKQIIQLCIFSIPVRADAGLSAGEGALTVREQLGKLRCWSTAFPAMAMNSSRQSLTIDSPPTR</sequence>
<accession>A0A0D4BYU1</accession>
<dbReference type="HOGENOM" id="CLU_2875934_0_0_11"/>
<dbReference type="RefSeq" id="WP_045074587.1">
    <property type="nucleotide sequence ID" value="NZ_CP011005.1"/>
</dbReference>
<dbReference type="AlphaFoldDB" id="A0A0D4BYU1"/>
<dbReference type="KEGG" id="ari:UM93_06880"/>
<organism evidence="1 2">
    <name type="scientific">Psychromicrobium lacuslunae</name>
    <dbReference type="NCBI Taxonomy" id="1618207"/>
    <lineage>
        <taxon>Bacteria</taxon>
        <taxon>Bacillati</taxon>
        <taxon>Actinomycetota</taxon>
        <taxon>Actinomycetes</taxon>
        <taxon>Micrococcales</taxon>
        <taxon>Micrococcaceae</taxon>
        <taxon>Psychromicrobium</taxon>
    </lineage>
</organism>